<reference evidence="4 5" key="1">
    <citation type="journal article" date="2018" name="Nat. Biotechnol.">
        <title>A standardized bacterial taxonomy based on genome phylogeny substantially revises the tree of life.</title>
        <authorList>
            <person name="Parks D.H."/>
            <person name="Chuvochina M."/>
            <person name="Waite D.W."/>
            <person name="Rinke C."/>
            <person name="Skarshewski A."/>
            <person name="Chaumeil P.A."/>
            <person name="Hugenholtz P."/>
        </authorList>
    </citation>
    <scope>NUCLEOTIDE SEQUENCE [LARGE SCALE GENOMIC DNA]</scope>
    <source>
        <strain evidence="4">UBA8844</strain>
    </source>
</reference>
<dbReference type="Proteomes" id="UP000264071">
    <property type="component" value="Unassembled WGS sequence"/>
</dbReference>
<dbReference type="InterPro" id="IPR043129">
    <property type="entry name" value="ATPase_NBD"/>
</dbReference>
<dbReference type="PANTHER" id="PTHR30005">
    <property type="entry name" value="EXOPOLYPHOSPHATASE"/>
    <property type="match status" value="1"/>
</dbReference>
<dbReference type="Gene3D" id="3.30.420.40">
    <property type="match status" value="1"/>
</dbReference>
<comment type="caution">
    <text evidence="4">The sequence shown here is derived from an EMBL/GenBank/DDBJ whole genome shotgun (WGS) entry which is preliminary data.</text>
</comment>
<dbReference type="EMBL" id="DPIY01000002">
    <property type="protein sequence ID" value="HCT56042.1"/>
    <property type="molecule type" value="Genomic_DNA"/>
</dbReference>
<sequence length="530" mass="57435">MTGAPLPIGDVRIAAIDIGSNSVRQIIADVSPLGQIRVIDEMKAMPRLGEGLEATAQLSEEAMEAAVSAVQRMVTLAGQLGAARIEIVATSAVRDAANAADFTARVAAAAGHQVRVLSGEEEALLCFRSALAHFELGAGRTVIMDIGGGSLEVVLSKDGLIERVASLPFGAVRLTEKFLTPAVRPRRVRALRAHVREGLKKALPVKDWRGAQIIGSGGTFTNLAGMVLARQRVAVRSAHGTRVTRVELEHVLDWLQRLDSEERQRVAGLNPARSDIIVAGLAVAAEVLARFDPRDLLTSGYGIREGLLLEAARITPVVADPGMARDRSVREFAERCHYEEPHARQVQMLSLQLFDALAERLDLTTDDRRILADAALLHDVGYHINYEKHHKHSFHLISHADLLGMTPAEQITIAHVARYHRGAPPKLKHSGFGQLERALRERIVKLSAILRFADGMDRGHIGAVGSMTVKWTSDALRVTAHEAAGATNVRLECWGASRKRQLLEDVLGRRVAVLTSDGIEVDASDDGEGE</sequence>
<dbReference type="SUPFAM" id="SSF53067">
    <property type="entry name" value="Actin-like ATPase domain"/>
    <property type="match status" value="2"/>
</dbReference>
<dbReference type="InterPro" id="IPR003607">
    <property type="entry name" value="HD/PDEase_dom"/>
</dbReference>
<dbReference type="Pfam" id="PF21447">
    <property type="entry name" value="Ppx-GppA_III"/>
    <property type="match status" value="1"/>
</dbReference>
<dbReference type="GO" id="GO:0016462">
    <property type="term" value="F:pyrophosphatase activity"/>
    <property type="evidence" value="ECO:0007669"/>
    <property type="project" value="TreeGrafter"/>
</dbReference>
<evidence type="ECO:0000313" key="5">
    <source>
        <dbReference type="Proteomes" id="UP000264071"/>
    </source>
</evidence>
<proteinExistence type="predicted"/>
<feature type="domain" description="Ppx/GppA phosphatase N-terminal" evidence="2">
    <location>
        <begin position="27"/>
        <end position="311"/>
    </location>
</feature>
<dbReference type="InterPro" id="IPR030673">
    <property type="entry name" value="PyroPPase_GppA_Ppx"/>
</dbReference>
<name>A0A3D4V5L5_9BACT</name>
<evidence type="ECO:0000259" key="2">
    <source>
        <dbReference type="Pfam" id="PF02541"/>
    </source>
</evidence>
<evidence type="ECO:0000256" key="1">
    <source>
        <dbReference type="ARBA" id="ARBA00022801"/>
    </source>
</evidence>
<dbReference type="Gene3D" id="3.30.420.150">
    <property type="entry name" value="Exopolyphosphatase. Domain 2"/>
    <property type="match status" value="1"/>
</dbReference>
<dbReference type="InterPro" id="IPR048950">
    <property type="entry name" value="Ppx_GppA_C"/>
</dbReference>
<feature type="domain" description="Ppx/GppA phosphatase C-terminal" evidence="3">
    <location>
        <begin position="325"/>
        <end position="470"/>
    </location>
</feature>
<gene>
    <name evidence="4" type="ORF">DGD08_02390</name>
</gene>
<organism evidence="4 5">
    <name type="scientific">Gemmatimonas aurantiaca</name>
    <dbReference type="NCBI Taxonomy" id="173480"/>
    <lineage>
        <taxon>Bacteria</taxon>
        <taxon>Pseudomonadati</taxon>
        <taxon>Gemmatimonadota</taxon>
        <taxon>Gemmatimonadia</taxon>
        <taxon>Gemmatimonadales</taxon>
        <taxon>Gemmatimonadaceae</taxon>
        <taxon>Gemmatimonas</taxon>
    </lineage>
</organism>
<evidence type="ECO:0000259" key="3">
    <source>
        <dbReference type="Pfam" id="PF21447"/>
    </source>
</evidence>
<dbReference type="Pfam" id="PF02541">
    <property type="entry name" value="Ppx-GppA"/>
    <property type="match status" value="1"/>
</dbReference>
<dbReference type="InterPro" id="IPR050273">
    <property type="entry name" value="GppA/Ppx_hydrolase"/>
</dbReference>
<evidence type="ECO:0000313" key="4">
    <source>
        <dbReference type="EMBL" id="HCT56042.1"/>
    </source>
</evidence>
<accession>A0A3D4V5L5</accession>
<dbReference type="CDD" id="cd00077">
    <property type="entry name" value="HDc"/>
    <property type="match status" value="1"/>
</dbReference>
<dbReference type="Gene3D" id="1.10.3210.10">
    <property type="entry name" value="Hypothetical protein af1432"/>
    <property type="match status" value="1"/>
</dbReference>
<dbReference type="SUPFAM" id="SSF109604">
    <property type="entry name" value="HD-domain/PDEase-like"/>
    <property type="match status" value="1"/>
</dbReference>
<dbReference type="AlphaFoldDB" id="A0A3D4V5L5"/>
<dbReference type="PIRSF" id="PIRSF001267">
    <property type="entry name" value="Pyrophosphatase_GppA_Ppx"/>
    <property type="match status" value="1"/>
</dbReference>
<protein>
    <submittedName>
        <fullName evidence="4">Ppx/GppA family phosphatase</fullName>
    </submittedName>
</protein>
<dbReference type="InterPro" id="IPR003695">
    <property type="entry name" value="Ppx_GppA_N"/>
</dbReference>
<dbReference type="OMA" id="RISEGCY"/>
<keyword evidence="1" id="KW-0378">Hydrolase</keyword>
<dbReference type="CDD" id="cd24054">
    <property type="entry name" value="ASKHA_NBD_AaPPX-GppA_MtPPX2-like"/>
    <property type="match status" value="1"/>
</dbReference>
<dbReference type="PANTHER" id="PTHR30005:SF0">
    <property type="entry name" value="RETROGRADE REGULATION PROTEIN 2"/>
    <property type="match status" value="1"/>
</dbReference>